<evidence type="ECO:0000313" key="3">
    <source>
        <dbReference type="EnsemblMetazoa" id="CPIJ009859-PA"/>
    </source>
</evidence>
<dbReference type="HOGENOM" id="CLU_811989_0_0_1"/>
<evidence type="ECO:0000313" key="4">
    <source>
        <dbReference type="Proteomes" id="UP000002320"/>
    </source>
</evidence>
<evidence type="ECO:0000313" key="2">
    <source>
        <dbReference type="EMBL" id="EDS33358.1"/>
    </source>
</evidence>
<keyword evidence="2" id="KW-0030">Aminoacyl-tRNA synthetase</keyword>
<name>B0WRG5_CULQU</name>
<dbReference type="AlphaFoldDB" id="B0WRG5"/>
<dbReference type="KEGG" id="cqu:CpipJ_CPIJ009859"/>
<accession>B0WRG5</accession>
<dbReference type="EnsemblMetazoa" id="CPIJ009859-RA">
    <property type="protein sequence ID" value="CPIJ009859-PA"/>
    <property type="gene ID" value="CPIJ009859"/>
</dbReference>
<dbReference type="STRING" id="7176.B0WRG5"/>
<dbReference type="InParanoid" id="B0WRG5"/>
<proteinExistence type="predicted"/>
<dbReference type="VEuPathDB" id="VectorBase:CPIJ009859"/>
<organism>
    <name type="scientific">Culex quinquefasciatus</name>
    <name type="common">Southern house mosquito</name>
    <name type="synonym">Culex pungens</name>
    <dbReference type="NCBI Taxonomy" id="7176"/>
    <lineage>
        <taxon>Eukaryota</taxon>
        <taxon>Metazoa</taxon>
        <taxon>Ecdysozoa</taxon>
        <taxon>Arthropoda</taxon>
        <taxon>Hexapoda</taxon>
        <taxon>Insecta</taxon>
        <taxon>Pterygota</taxon>
        <taxon>Neoptera</taxon>
        <taxon>Endopterygota</taxon>
        <taxon>Diptera</taxon>
        <taxon>Nematocera</taxon>
        <taxon>Culicoidea</taxon>
        <taxon>Culicidae</taxon>
        <taxon>Culicinae</taxon>
        <taxon>Culicini</taxon>
        <taxon>Culex</taxon>
        <taxon>Culex</taxon>
    </lineage>
</organism>
<reference evidence="3" key="2">
    <citation type="submission" date="2021-02" db="UniProtKB">
        <authorList>
            <consortium name="EnsemblMetazoa"/>
        </authorList>
    </citation>
    <scope>IDENTIFICATION</scope>
    <source>
        <strain evidence="3">JHB</strain>
    </source>
</reference>
<dbReference type="GO" id="GO:0004812">
    <property type="term" value="F:aminoacyl-tRNA ligase activity"/>
    <property type="evidence" value="ECO:0007669"/>
    <property type="project" value="UniProtKB-KW"/>
</dbReference>
<feature type="region of interest" description="Disordered" evidence="1">
    <location>
        <begin position="323"/>
        <end position="342"/>
    </location>
</feature>
<reference evidence="2" key="1">
    <citation type="submission" date="2007-03" db="EMBL/GenBank/DDBJ databases">
        <title>Annotation of Culex pipiens quinquefasciatus.</title>
        <authorList>
            <consortium name="The Broad Institute Genome Sequencing Platform"/>
            <person name="Atkinson P.W."/>
            <person name="Hemingway J."/>
            <person name="Christensen B.M."/>
            <person name="Higgs S."/>
            <person name="Kodira C."/>
            <person name="Hannick L."/>
            <person name="Megy K."/>
            <person name="O'Leary S."/>
            <person name="Pearson M."/>
            <person name="Haas B.J."/>
            <person name="Mauceli E."/>
            <person name="Wortman J.R."/>
            <person name="Lee N.H."/>
            <person name="Guigo R."/>
            <person name="Stanke M."/>
            <person name="Alvarado L."/>
            <person name="Amedeo P."/>
            <person name="Antoine C.H."/>
            <person name="Arensburger P."/>
            <person name="Bidwell S.L."/>
            <person name="Crawford M."/>
            <person name="Camaro F."/>
            <person name="Devon K."/>
            <person name="Engels R."/>
            <person name="Hammond M."/>
            <person name="Howarth C."/>
            <person name="Koehrsen M."/>
            <person name="Lawson D."/>
            <person name="Montgomery P."/>
            <person name="Nene V."/>
            <person name="Nusbaum C."/>
            <person name="Puiu D."/>
            <person name="Romero-Severson J."/>
            <person name="Severson D.W."/>
            <person name="Shumway M."/>
            <person name="Sisk P."/>
            <person name="Stolte C."/>
            <person name="Zeng Q."/>
            <person name="Eisenstadt E."/>
            <person name="Fraser-Liggett C."/>
            <person name="Strausberg R."/>
            <person name="Galagan J."/>
            <person name="Birren B."/>
            <person name="Collins F.H."/>
        </authorList>
    </citation>
    <scope>NUCLEOTIDE SEQUENCE [LARGE SCALE GENOMIC DNA]</scope>
    <source>
        <strain evidence="2">JHB</strain>
    </source>
</reference>
<gene>
    <name evidence="3" type="primary">6042151</name>
    <name evidence="2" type="ORF">CpipJ_CPIJ009859</name>
</gene>
<dbReference type="EMBL" id="DS232055">
    <property type="protein sequence ID" value="EDS33358.1"/>
    <property type="molecule type" value="Genomic_DNA"/>
</dbReference>
<keyword evidence="2" id="KW-0436">Ligase</keyword>
<protein>
    <submittedName>
        <fullName evidence="2 3">Isoleucyl tRNA synthetase</fullName>
    </submittedName>
</protein>
<evidence type="ECO:0000256" key="1">
    <source>
        <dbReference type="SAM" id="MobiDB-lite"/>
    </source>
</evidence>
<sequence length="342" mass="39104">MLFAGSIRYVPENIICIEIVPHELLGINFLDRTLVCVRNRPERFAYNVVQLDELNSKYINPLIERADSRMQAVVEVGCDMRDRRIVHIKYSLTKPGQTKVWPELRAEPDHKVLSIRLKNDFKQVIQVLKVLAAPSTRLTSNRPLDMTPNDELMKRALLAKSSTAPKSSFCLYNSIDQQKHGLLISLKLITEMLVSDKLTLLFNSAFCGESTLREIAFDMVRMVVEMNLMVVMIGHDSLECHLAPIPLRPMKKKTSRSRFCRISYRRHNIRLLIWKASRRRFQTGINGKRFQMPRAWIRTSPGNLRKRLPATTFWTCCEASCQTSTSSSSTMSSAITAKSSAS</sequence>
<dbReference type="Proteomes" id="UP000002320">
    <property type="component" value="Unassembled WGS sequence"/>
</dbReference>
<keyword evidence="4" id="KW-1185">Reference proteome</keyword>